<gene>
    <name evidence="2" type="ORF">HGP31_11550</name>
</gene>
<dbReference type="KEGG" id="pum:HGP31_11550"/>
<organism evidence="2 3">
    <name type="scientific">Pseudomonas umsongensis</name>
    <dbReference type="NCBI Taxonomy" id="198618"/>
    <lineage>
        <taxon>Bacteria</taxon>
        <taxon>Pseudomonadati</taxon>
        <taxon>Pseudomonadota</taxon>
        <taxon>Gammaproteobacteria</taxon>
        <taxon>Pseudomonadales</taxon>
        <taxon>Pseudomonadaceae</taxon>
        <taxon>Pseudomonas</taxon>
    </lineage>
</organism>
<accession>A0AAE6ZT63</accession>
<reference evidence="2 3" key="1">
    <citation type="submission" date="2020-04" db="EMBL/GenBank/DDBJ databases">
        <authorList>
            <person name="Yao Y."/>
            <person name="He Z."/>
        </authorList>
    </citation>
    <scope>NUCLEOTIDE SEQUENCE [LARGE SCALE GENOMIC DNA]</scope>
    <source>
        <strain evidence="2 3">CY-1</strain>
    </source>
</reference>
<evidence type="ECO:0000259" key="1">
    <source>
        <dbReference type="Pfam" id="PF18885"/>
    </source>
</evidence>
<dbReference type="InterPro" id="IPR043708">
    <property type="entry name" value="DUF5648"/>
</dbReference>
<dbReference type="Proteomes" id="UP000501367">
    <property type="component" value="Chromosome"/>
</dbReference>
<sequence length="203" mass="22591">MNVMHFYTTSTTEPAAGYVSEGITANVLNHQTEDASAFNRWRHPESNLHFYTTDPNGEAAPAAGYVFEKIECYVPNPGVPGTIPLYRWYNPNTGDHLYTLDKDGELGPASGYVAEGISCYVFPLGSDGTVPLYRWVAGDQTWCIRLSRSSPDGHRYVVFSKNVHVSTYEEAKALAQIVYDQYNFQSLPEMTANFIEEPKLGGC</sequence>
<dbReference type="Pfam" id="PF18885">
    <property type="entry name" value="DUF5648"/>
    <property type="match status" value="1"/>
</dbReference>
<proteinExistence type="predicted"/>
<dbReference type="AlphaFoldDB" id="A0AAE6ZT63"/>
<dbReference type="RefSeq" id="WP_168757742.1">
    <property type="nucleotide sequence ID" value="NZ_CP051487.1"/>
</dbReference>
<dbReference type="GeneID" id="72194218"/>
<feature type="domain" description="DUF5648" evidence="1">
    <location>
        <begin position="40"/>
        <end position="138"/>
    </location>
</feature>
<name>A0AAE6ZT63_9PSED</name>
<evidence type="ECO:0000313" key="3">
    <source>
        <dbReference type="Proteomes" id="UP000501367"/>
    </source>
</evidence>
<evidence type="ECO:0000313" key="2">
    <source>
        <dbReference type="EMBL" id="QJC78917.1"/>
    </source>
</evidence>
<dbReference type="EMBL" id="CP051487">
    <property type="protein sequence ID" value="QJC78917.1"/>
    <property type="molecule type" value="Genomic_DNA"/>
</dbReference>
<protein>
    <recommendedName>
        <fullName evidence="1">DUF5648 domain-containing protein</fullName>
    </recommendedName>
</protein>